<keyword evidence="3 10" id="KW-0812">Transmembrane</keyword>
<keyword evidence="6 10" id="KW-0472">Membrane</keyword>
<sequence>MHALLTSAAAAAAAAVVRFAEQGLRCVAWTPESAALRSTRRPNRSSQRAPCTTTAFQKKHCDLSQQPLNRKKHIAIMPSDASASASASAPEASAAASHRSPTNSVDLPLSRTHSQQASLDTSAHSDSHNAPQPSLAPSIKPRISSMARSPASSSHSISDDGKEIDLTQASSDDKHPIMDSSARYNSIDTYNLSTLSFTVDSSSPDHPAPSRYVNLGMTRPLSHIPDDQKVNPRGIRDIFGIPASLVGSATSMNGSTTATSEANNFFTNPYSWDTMDGKEEPDDALHDPSSAHDTPDGCFGGALGTRGLLNVGVLVVLALALVALFGGYPVIAYLNRHHESTKGGFNLGGVNASGQIASIPGLRSSLIDPDTPEDAYTTLSPDGSKNMKLVFSDEFNTDGRSFYPGDDPFWEASDLHYWATNNYEWYSPEAVTTANGSLQITLAEVETNNLNFRGGFLSSWNKFCFTGGYLIASVQLPGSPHVPGLWPAFWTMGNLGRAGYGATTDGTWPYSYSACDVGTLMNQTDANGQPAAAAIGGDVMWNRKAESKALSFLPGQRLSACTCAGEDHPGPILKDGSLRGRSAPEIDVFEAQVDGTLGLTVSQSMQTAPFNMFYNVTNSTGPAYEFFQPTSHLNLYNGQNDQQALSGISLASQRAVQLGGDKTFSTYGFEYEPGPTGYIDWISDSKRAWKVHAAALEADPVSQISDRPIPEEPMYIIFNLGISENFGTPDWRRLRFPAVMQVDWVRVYQDPEAENVGCDPKDFPTADYIERHKAAYYNANYTVWGGTAEEGGYGALWPRNRLYPDGCAAPTSTQPGSPVQPYPHASPVPSSQIAVGQN</sequence>
<dbReference type="FunFam" id="2.60.120.200:FF:000135">
    <property type="entry name" value="Related to KRE6-glucan synthase subunit"/>
    <property type="match status" value="1"/>
</dbReference>
<dbReference type="FunFam" id="2.60.120.200:FF:000259">
    <property type="entry name" value="Chromosome 9, whole genome shotgun sequence"/>
    <property type="match status" value="1"/>
</dbReference>
<dbReference type="GO" id="GO:0005886">
    <property type="term" value="C:plasma membrane"/>
    <property type="evidence" value="ECO:0007669"/>
    <property type="project" value="TreeGrafter"/>
</dbReference>
<feature type="region of interest" description="Disordered" evidence="9">
    <location>
        <begin position="806"/>
        <end position="838"/>
    </location>
</feature>
<comment type="caution">
    <text evidence="13">The sequence shown here is derived from an EMBL/GenBank/DDBJ whole genome shotgun (WGS) entry which is preliminary data.</text>
</comment>
<organism evidence="13 14">
    <name type="scientific">Moesziomyces aphidis</name>
    <name type="common">Pseudozyma aphidis</name>
    <dbReference type="NCBI Taxonomy" id="84754"/>
    <lineage>
        <taxon>Eukaryota</taxon>
        <taxon>Fungi</taxon>
        <taxon>Dikarya</taxon>
        <taxon>Basidiomycota</taxon>
        <taxon>Ustilaginomycotina</taxon>
        <taxon>Ustilaginomycetes</taxon>
        <taxon>Ustilaginales</taxon>
        <taxon>Ustilaginaceae</taxon>
        <taxon>Moesziomyces</taxon>
    </lineage>
</organism>
<dbReference type="EMBL" id="AWNI01000013">
    <property type="protein sequence ID" value="ETS61742.1"/>
    <property type="molecule type" value="Genomic_DNA"/>
</dbReference>
<feature type="compositionally biased region" description="Low complexity" evidence="9">
    <location>
        <begin position="79"/>
        <end position="97"/>
    </location>
</feature>
<gene>
    <name evidence="13" type="ORF">PaG_03836</name>
</gene>
<comment type="subcellular location">
    <subcellularLocation>
        <location evidence="1">Membrane</location>
        <topology evidence="1">Single-pass type II membrane protein</topology>
    </subcellularLocation>
</comment>
<keyword evidence="5 10" id="KW-1133">Transmembrane helix</keyword>
<dbReference type="OrthoDB" id="412647at2759"/>
<evidence type="ECO:0000256" key="4">
    <source>
        <dbReference type="ARBA" id="ARBA00022968"/>
    </source>
</evidence>
<feature type="domain" description="GH16" evidence="12">
    <location>
        <begin position="374"/>
        <end position="753"/>
    </location>
</feature>
<evidence type="ECO:0000259" key="12">
    <source>
        <dbReference type="PROSITE" id="PS51762"/>
    </source>
</evidence>
<dbReference type="PANTHER" id="PTHR31361">
    <property type="entry name" value="BETA-GLUCAN SYNTHESIS-ASSOCIATED PROTEIN KRE6-RELATED"/>
    <property type="match status" value="1"/>
</dbReference>
<feature type="transmembrane region" description="Helical" evidence="10">
    <location>
        <begin position="308"/>
        <end position="334"/>
    </location>
</feature>
<dbReference type="HOGENOM" id="CLU_010811_5_0_1"/>
<name>W3VLU2_MOEAP</name>
<keyword evidence="11" id="KW-0732">Signal</keyword>
<feature type="chain" id="PRO_5004834674" description="GH16 domain-containing protein" evidence="11">
    <location>
        <begin position="20"/>
        <end position="838"/>
    </location>
</feature>
<keyword evidence="4" id="KW-0735">Signal-anchor</keyword>
<accession>W3VLU2</accession>
<dbReference type="PROSITE" id="PS51762">
    <property type="entry name" value="GH16_2"/>
    <property type="match status" value="1"/>
</dbReference>
<evidence type="ECO:0000256" key="9">
    <source>
        <dbReference type="SAM" id="MobiDB-lite"/>
    </source>
</evidence>
<proteinExistence type="inferred from homology"/>
<dbReference type="InterPro" id="IPR013320">
    <property type="entry name" value="ConA-like_dom_sf"/>
</dbReference>
<dbReference type="GO" id="GO:0005789">
    <property type="term" value="C:endoplasmic reticulum membrane"/>
    <property type="evidence" value="ECO:0007669"/>
    <property type="project" value="TreeGrafter"/>
</dbReference>
<evidence type="ECO:0000256" key="5">
    <source>
        <dbReference type="ARBA" id="ARBA00022989"/>
    </source>
</evidence>
<evidence type="ECO:0000256" key="8">
    <source>
        <dbReference type="ARBA" id="ARBA00023316"/>
    </source>
</evidence>
<dbReference type="Proteomes" id="UP000019462">
    <property type="component" value="Unassembled WGS sequence"/>
</dbReference>
<dbReference type="InterPro" id="IPR005629">
    <property type="entry name" value="Skn1/Kre6/Sbg1"/>
</dbReference>
<feature type="signal peptide" evidence="11">
    <location>
        <begin position="1"/>
        <end position="19"/>
    </location>
</feature>
<evidence type="ECO:0000256" key="1">
    <source>
        <dbReference type="ARBA" id="ARBA00004606"/>
    </source>
</evidence>
<comment type="similarity">
    <text evidence="2">Belongs to the SKN1/KRE6 family.</text>
</comment>
<feature type="compositionally biased region" description="Polar residues" evidence="9">
    <location>
        <begin position="99"/>
        <end position="132"/>
    </location>
</feature>
<evidence type="ECO:0000256" key="3">
    <source>
        <dbReference type="ARBA" id="ARBA00022692"/>
    </source>
</evidence>
<evidence type="ECO:0000256" key="11">
    <source>
        <dbReference type="SAM" id="SignalP"/>
    </source>
</evidence>
<dbReference type="SUPFAM" id="SSF49899">
    <property type="entry name" value="Concanavalin A-like lectins/glucanases"/>
    <property type="match status" value="1"/>
</dbReference>
<dbReference type="AlphaFoldDB" id="W3VLU2"/>
<protein>
    <recommendedName>
        <fullName evidence="12">GH16 domain-containing protein</fullName>
    </recommendedName>
</protein>
<dbReference type="GO" id="GO:0015926">
    <property type="term" value="F:glucosidase activity"/>
    <property type="evidence" value="ECO:0007669"/>
    <property type="project" value="TreeGrafter"/>
</dbReference>
<feature type="compositionally biased region" description="Basic and acidic residues" evidence="9">
    <location>
        <begin position="157"/>
        <end position="177"/>
    </location>
</feature>
<keyword evidence="8" id="KW-0961">Cell wall biogenesis/degradation</keyword>
<evidence type="ECO:0000256" key="7">
    <source>
        <dbReference type="ARBA" id="ARBA00023180"/>
    </source>
</evidence>
<evidence type="ECO:0000313" key="13">
    <source>
        <dbReference type="EMBL" id="ETS61742.1"/>
    </source>
</evidence>
<dbReference type="PANTHER" id="PTHR31361:SF1">
    <property type="entry name" value="BETA-GLUCAN SYNTHESIS-ASSOCIATED PROTEIN KRE6-RELATED"/>
    <property type="match status" value="1"/>
</dbReference>
<dbReference type="InterPro" id="IPR000757">
    <property type="entry name" value="Beta-glucanase-like"/>
</dbReference>
<evidence type="ECO:0000313" key="14">
    <source>
        <dbReference type="Proteomes" id="UP000019462"/>
    </source>
</evidence>
<feature type="compositionally biased region" description="Polar residues" evidence="9">
    <location>
        <begin position="828"/>
        <end position="838"/>
    </location>
</feature>
<dbReference type="GO" id="GO:0006078">
    <property type="term" value="P:(1-&gt;6)-beta-D-glucan biosynthetic process"/>
    <property type="evidence" value="ECO:0007669"/>
    <property type="project" value="TreeGrafter"/>
</dbReference>
<feature type="region of interest" description="Disordered" evidence="9">
    <location>
        <begin position="79"/>
        <end position="180"/>
    </location>
</feature>
<evidence type="ECO:0000256" key="6">
    <source>
        <dbReference type="ARBA" id="ARBA00023136"/>
    </source>
</evidence>
<keyword evidence="14" id="KW-1185">Reference proteome</keyword>
<dbReference type="GO" id="GO:0031505">
    <property type="term" value="P:fungal-type cell wall organization"/>
    <property type="evidence" value="ECO:0007669"/>
    <property type="project" value="TreeGrafter"/>
</dbReference>
<evidence type="ECO:0000256" key="10">
    <source>
        <dbReference type="SAM" id="Phobius"/>
    </source>
</evidence>
<feature type="compositionally biased region" description="Low complexity" evidence="9">
    <location>
        <begin position="141"/>
        <end position="156"/>
    </location>
</feature>
<dbReference type="Gene3D" id="2.60.120.200">
    <property type="match status" value="2"/>
</dbReference>
<reference evidence="13 14" key="1">
    <citation type="journal article" date="2014" name="Genome Announc.">
        <title>Genome sequence of the basidiomycetous fungus Pseudozyma aphidis DSM70725, an efficient producer of biosurfactant mannosylerythritol lipids.</title>
        <authorList>
            <person name="Lorenz S."/>
            <person name="Guenther M."/>
            <person name="Grumaz C."/>
            <person name="Rupp S."/>
            <person name="Zibek S."/>
            <person name="Sohn K."/>
        </authorList>
    </citation>
    <scope>NUCLEOTIDE SEQUENCE [LARGE SCALE GENOMIC DNA]</scope>
    <source>
        <strain evidence="14">ATCC 32657 / CBS 517.83 / DSM 70725 / JCM 10318 / NBRC 10182 / NRRL Y-7954 / St-0401</strain>
    </source>
</reference>
<evidence type="ECO:0000256" key="2">
    <source>
        <dbReference type="ARBA" id="ARBA00010962"/>
    </source>
</evidence>
<keyword evidence="7" id="KW-0325">Glycoprotein</keyword>
<dbReference type="Pfam" id="PF03935">
    <property type="entry name" value="SKN1_KRE6_Sbg1"/>
    <property type="match status" value="1"/>
</dbReference>